<gene>
    <name evidence="2" type="ORF">EH244_31405</name>
    <name evidence="3" type="ORF">EJO66_22850</name>
</gene>
<dbReference type="SMART" id="SM00347">
    <property type="entry name" value="HTH_MARR"/>
    <property type="match status" value="1"/>
</dbReference>
<dbReference type="GO" id="GO:0003700">
    <property type="term" value="F:DNA-binding transcription factor activity"/>
    <property type="evidence" value="ECO:0007669"/>
    <property type="project" value="InterPro"/>
</dbReference>
<comment type="caution">
    <text evidence="2">The sequence shown here is derived from an EMBL/GenBank/DDBJ whole genome shotgun (WGS) entry which is preliminary data.</text>
</comment>
<dbReference type="EMBL" id="RXFQ01000014">
    <property type="protein sequence ID" value="RSZ32080.1"/>
    <property type="molecule type" value="Genomic_DNA"/>
</dbReference>
<dbReference type="PANTHER" id="PTHR33164:SF105">
    <property type="entry name" value="TRANSCRIPTIONAL REPRESSOR PROTEIN-RELATED"/>
    <property type="match status" value="1"/>
</dbReference>
<accession>A0A3P3E2K8</accession>
<dbReference type="Proteomes" id="UP000271137">
    <property type="component" value="Unassembled WGS sequence"/>
</dbReference>
<proteinExistence type="predicted"/>
<reference evidence="2 5" key="1">
    <citation type="submission" date="2018-11" db="EMBL/GenBank/DDBJ databases">
        <title>The genome of Variovorax sp T529.</title>
        <authorList>
            <person name="Gao J."/>
        </authorList>
    </citation>
    <scope>NUCLEOTIDE SEQUENCE [LARGE SCALE GENOMIC DNA]</scope>
    <source>
        <strain evidence="2 5">T529</strain>
    </source>
</reference>
<dbReference type="Proteomes" id="UP000271590">
    <property type="component" value="Unassembled WGS sequence"/>
</dbReference>
<dbReference type="InterPro" id="IPR039422">
    <property type="entry name" value="MarR/SlyA-like"/>
</dbReference>
<sequence length="176" mass="18508">MGINTKAVDAKNSLDKPAADVPGLLGGRVCTNTALRLAARRLGQLYDEALAPLDLKATQLALIAEIDKLTVAAPQGPTLQDLAARLAIQLSALTHALRPLVRDGFVELRADAKDRRTKHGVLTPLGKARLSEAAVRWAAANDRVEAVLGPASAASLRALADQVSSDAFLAAYKSQD</sequence>
<protein>
    <submittedName>
        <fullName evidence="2">MarR family transcriptional regulator</fullName>
    </submittedName>
</protein>
<dbReference type="InterPro" id="IPR036390">
    <property type="entry name" value="WH_DNA-bd_sf"/>
</dbReference>
<reference evidence="3 4" key="2">
    <citation type="submission" date="2018-12" db="EMBL/GenBank/DDBJ databases">
        <title>The genome sequences of strain 502.</title>
        <authorList>
            <person name="Gao J."/>
            <person name="Sun J."/>
        </authorList>
    </citation>
    <scope>NUCLEOTIDE SEQUENCE [LARGE SCALE GENOMIC DNA]</scope>
    <source>
        <strain evidence="3 4">502</strain>
    </source>
</reference>
<keyword evidence="4" id="KW-1185">Reference proteome</keyword>
<dbReference type="AlphaFoldDB" id="A0A3P3E2K8"/>
<evidence type="ECO:0000259" key="1">
    <source>
        <dbReference type="PROSITE" id="PS50995"/>
    </source>
</evidence>
<evidence type="ECO:0000313" key="2">
    <source>
        <dbReference type="EMBL" id="RRH79882.1"/>
    </source>
</evidence>
<dbReference type="Gene3D" id="1.10.10.10">
    <property type="entry name" value="Winged helix-like DNA-binding domain superfamily/Winged helix DNA-binding domain"/>
    <property type="match status" value="1"/>
</dbReference>
<dbReference type="InterPro" id="IPR036388">
    <property type="entry name" value="WH-like_DNA-bd_sf"/>
</dbReference>
<organism evidence="2 5">
    <name type="scientific">Variovorax beijingensis</name>
    <dbReference type="NCBI Taxonomy" id="2496117"/>
    <lineage>
        <taxon>Bacteria</taxon>
        <taxon>Pseudomonadati</taxon>
        <taxon>Pseudomonadota</taxon>
        <taxon>Betaproteobacteria</taxon>
        <taxon>Burkholderiales</taxon>
        <taxon>Comamonadaceae</taxon>
        <taxon>Variovorax</taxon>
    </lineage>
</organism>
<evidence type="ECO:0000313" key="3">
    <source>
        <dbReference type="EMBL" id="RSZ32080.1"/>
    </source>
</evidence>
<dbReference type="SUPFAM" id="SSF46785">
    <property type="entry name" value="Winged helix' DNA-binding domain"/>
    <property type="match status" value="1"/>
</dbReference>
<name>A0A3P3E2K8_9BURK</name>
<evidence type="ECO:0000313" key="4">
    <source>
        <dbReference type="Proteomes" id="UP000271137"/>
    </source>
</evidence>
<dbReference type="InterPro" id="IPR000835">
    <property type="entry name" value="HTH_MarR-typ"/>
</dbReference>
<dbReference type="RefSeq" id="WP_124962196.1">
    <property type="nucleotide sequence ID" value="NZ_CBFHCE010000092.1"/>
</dbReference>
<dbReference type="PANTHER" id="PTHR33164">
    <property type="entry name" value="TRANSCRIPTIONAL REGULATOR, MARR FAMILY"/>
    <property type="match status" value="1"/>
</dbReference>
<dbReference type="GO" id="GO:0006950">
    <property type="term" value="P:response to stress"/>
    <property type="evidence" value="ECO:0007669"/>
    <property type="project" value="TreeGrafter"/>
</dbReference>
<evidence type="ECO:0000313" key="5">
    <source>
        <dbReference type="Proteomes" id="UP000271590"/>
    </source>
</evidence>
<dbReference type="PROSITE" id="PS50995">
    <property type="entry name" value="HTH_MARR_2"/>
    <property type="match status" value="1"/>
</dbReference>
<dbReference type="EMBL" id="RQXU01000045">
    <property type="protein sequence ID" value="RRH79882.1"/>
    <property type="molecule type" value="Genomic_DNA"/>
</dbReference>
<feature type="domain" description="HTH marR-type" evidence="1">
    <location>
        <begin position="28"/>
        <end position="165"/>
    </location>
</feature>
<dbReference type="Pfam" id="PF01047">
    <property type="entry name" value="MarR"/>
    <property type="match status" value="1"/>
</dbReference>